<dbReference type="InterPro" id="IPR038141">
    <property type="entry name" value="YutD-like_sf"/>
</dbReference>
<feature type="region of interest" description="Disordered" evidence="2">
    <location>
        <begin position="100"/>
        <end position="153"/>
    </location>
</feature>
<organism evidence="3 4">
    <name type="scientific">Aneurinibacillus danicus</name>
    <dbReference type="NCBI Taxonomy" id="267746"/>
    <lineage>
        <taxon>Bacteria</taxon>
        <taxon>Bacillati</taxon>
        <taxon>Bacillota</taxon>
        <taxon>Bacilli</taxon>
        <taxon>Bacillales</taxon>
        <taxon>Paenibacillaceae</taxon>
        <taxon>Aneurinibacillus group</taxon>
        <taxon>Aneurinibacillus</taxon>
    </lineage>
</organism>
<dbReference type="PIRSF" id="PIRSF012565">
    <property type="entry name" value="DUF1027"/>
    <property type="match status" value="1"/>
</dbReference>
<feature type="compositionally biased region" description="Basic and acidic residues" evidence="2">
    <location>
        <begin position="138"/>
        <end position="153"/>
    </location>
</feature>
<keyword evidence="4" id="KW-1185">Reference proteome</keyword>
<dbReference type="Pfam" id="PF06265">
    <property type="entry name" value="YutD-like"/>
    <property type="match status" value="1"/>
</dbReference>
<evidence type="ECO:0000313" key="3">
    <source>
        <dbReference type="EMBL" id="GEN33328.1"/>
    </source>
</evidence>
<proteinExistence type="predicted"/>
<evidence type="ECO:0000256" key="1">
    <source>
        <dbReference type="PIRSR" id="PIRSR012565-1"/>
    </source>
</evidence>
<reference evidence="3 4" key="1">
    <citation type="submission" date="2019-07" db="EMBL/GenBank/DDBJ databases">
        <title>Whole genome shotgun sequence of Aneurinibacillus danicus NBRC 102444.</title>
        <authorList>
            <person name="Hosoyama A."/>
            <person name="Uohara A."/>
            <person name="Ohji S."/>
            <person name="Ichikawa N."/>
        </authorList>
    </citation>
    <scope>NUCLEOTIDE SEQUENCE [LARGE SCALE GENOMIC DNA]</scope>
    <source>
        <strain evidence="3 4">NBRC 102444</strain>
    </source>
</reference>
<protein>
    <recommendedName>
        <fullName evidence="5">DUF1027 domain-containing protein</fullName>
    </recommendedName>
</protein>
<evidence type="ECO:0008006" key="5">
    <source>
        <dbReference type="Google" id="ProtNLM"/>
    </source>
</evidence>
<evidence type="ECO:0000256" key="2">
    <source>
        <dbReference type="SAM" id="MobiDB-lite"/>
    </source>
</evidence>
<dbReference type="Proteomes" id="UP000321157">
    <property type="component" value="Unassembled WGS sequence"/>
</dbReference>
<feature type="disulfide bond" evidence="1">
    <location>
        <begin position="77"/>
        <end position="81"/>
    </location>
</feature>
<sequence>MIRVQDQVYELIEENKNGFNQEAFKERYSDVLAKFDYIVGDWGYGQLRLKGLYEDTNRKAPFDARISFFDEYIIEYCNFGCGYFLLKKVKQASRLEETEEIEQLEDGELADKADEKQPRSKDGKRRDKRRPRSRRGKPKEQKDNREKQPAHIE</sequence>
<feature type="compositionally biased region" description="Basic and acidic residues" evidence="2">
    <location>
        <begin position="109"/>
        <end position="125"/>
    </location>
</feature>
<dbReference type="EMBL" id="BJXX01000037">
    <property type="protein sequence ID" value="GEN33328.1"/>
    <property type="molecule type" value="Genomic_DNA"/>
</dbReference>
<comment type="caution">
    <text evidence="3">The sequence shown here is derived from an EMBL/GenBank/DDBJ whole genome shotgun (WGS) entry which is preliminary data.</text>
</comment>
<dbReference type="OrthoDB" id="1650379at2"/>
<dbReference type="AlphaFoldDB" id="A0A511V5Z4"/>
<gene>
    <name evidence="3" type="ORF">ADA01nite_07880</name>
</gene>
<evidence type="ECO:0000313" key="4">
    <source>
        <dbReference type="Proteomes" id="UP000321157"/>
    </source>
</evidence>
<dbReference type="RefSeq" id="WP_146808617.1">
    <property type="nucleotide sequence ID" value="NZ_BJXX01000037.1"/>
</dbReference>
<dbReference type="InterPro" id="IPR009370">
    <property type="entry name" value="YutD-like"/>
</dbReference>
<keyword evidence="1" id="KW-1015">Disulfide bond</keyword>
<dbReference type="Gene3D" id="3.50.4.20">
    <property type="match status" value="1"/>
</dbReference>
<feature type="compositionally biased region" description="Basic residues" evidence="2">
    <location>
        <begin position="126"/>
        <end position="137"/>
    </location>
</feature>
<name>A0A511V5Z4_9BACL</name>
<accession>A0A511V5Z4</accession>